<dbReference type="InterPro" id="IPR008930">
    <property type="entry name" value="Terpenoid_cyclase/PrenylTrfase"/>
</dbReference>
<evidence type="ECO:0000313" key="2">
    <source>
        <dbReference type="EMBL" id="GHB26613.1"/>
    </source>
</evidence>
<protein>
    <recommendedName>
        <fullName evidence="4">Squalene cyclase C-terminal domain-containing protein</fullName>
    </recommendedName>
</protein>
<dbReference type="SUPFAM" id="SSF48239">
    <property type="entry name" value="Terpenoid cyclases/Protein prenyltransferases"/>
    <property type="match status" value="1"/>
</dbReference>
<proteinExistence type="predicted"/>
<dbReference type="Gene3D" id="1.50.10.20">
    <property type="match status" value="1"/>
</dbReference>
<comment type="caution">
    <text evidence="2">The sequence shown here is derived from an EMBL/GenBank/DDBJ whole genome shotgun (WGS) entry which is preliminary data.</text>
</comment>
<evidence type="ECO:0000256" key="1">
    <source>
        <dbReference type="SAM" id="MobiDB-lite"/>
    </source>
</evidence>
<sequence length="342" mass="38339">MYGESEQAGTIDWLMSGDPSIAYQTARDLLEEDRPDLQQEIPKSGWGKALLNARNANGGWGDSYYTPKWACTHYVLLDLVNMSFPSDQAGIQQLVQKIARQNIAHDGGLGVLPDEKKSDTCITAVFLNVACYFGLPEDHLKTFIDFLIAHQISDGGFNCQVNRSGCRSSSLHSTISVLEALQRLEENAYQYRRSELQVIAEAARAFIRRHRFFRSERTGQVIHPSFLKLPYPTRWYYNILRGLDHFRAANQDHDASMDGALKELSSLQRADGRWPRMAKIPGQAILDFETGHGASRWNTLLILRVLKHFSNAEKEVTPAASFSDSDPSDHADGSPQPAQTAK</sequence>
<organism evidence="2 3">
    <name type="scientific">Pseudovibrio japonicus</name>
    <dbReference type="NCBI Taxonomy" id="366534"/>
    <lineage>
        <taxon>Bacteria</taxon>
        <taxon>Pseudomonadati</taxon>
        <taxon>Pseudomonadota</taxon>
        <taxon>Alphaproteobacteria</taxon>
        <taxon>Hyphomicrobiales</taxon>
        <taxon>Stappiaceae</taxon>
        <taxon>Pseudovibrio</taxon>
    </lineage>
</organism>
<evidence type="ECO:0008006" key="4">
    <source>
        <dbReference type="Google" id="ProtNLM"/>
    </source>
</evidence>
<name>A0ABQ3E6I0_9HYPH</name>
<feature type="region of interest" description="Disordered" evidence="1">
    <location>
        <begin position="316"/>
        <end position="342"/>
    </location>
</feature>
<accession>A0ABQ3E6I0</accession>
<reference evidence="3" key="1">
    <citation type="journal article" date="2019" name="Int. J. Syst. Evol. Microbiol.">
        <title>The Global Catalogue of Microorganisms (GCM) 10K type strain sequencing project: providing services to taxonomists for standard genome sequencing and annotation.</title>
        <authorList>
            <consortium name="The Broad Institute Genomics Platform"/>
            <consortium name="The Broad Institute Genome Sequencing Center for Infectious Disease"/>
            <person name="Wu L."/>
            <person name="Ma J."/>
        </authorList>
    </citation>
    <scope>NUCLEOTIDE SEQUENCE [LARGE SCALE GENOMIC DNA]</scope>
    <source>
        <strain evidence="3">KCTC 12861</strain>
    </source>
</reference>
<dbReference type="Proteomes" id="UP000637980">
    <property type="component" value="Unassembled WGS sequence"/>
</dbReference>
<dbReference type="RefSeq" id="WP_189436015.1">
    <property type="nucleotide sequence ID" value="NZ_BMXE01000002.1"/>
</dbReference>
<gene>
    <name evidence="2" type="ORF">GCM10007094_13650</name>
</gene>
<evidence type="ECO:0000313" key="3">
    <source>
        <dbReference type="Proteomes" id="UP000637980"/>
    </source>
</evidence>
<keyword evidence="3" id="KW-1185">Reference proteome</keyword>
<dbReference type="EMBL" id="BMXE01000002">
    <property type="protein sequence ID" value="GHB26613.1"/>
    <property type="molecule type" value="Genomic_DNA"/>
</dbReference>